<gene>
    <name evidence="2" type="ORF">HL41_05580</name>
</gene>
<dbReference type="CDD" id="cd06257">
    <property type="entry name" value="DnaJ"/>
    <property type="match status" value="1"/>
</dbReference>
<dbReference type="InterPro" id="IPR001623">
    <property type="entry name" value="DnaJ_domain"/>
</dbReference>
<dbReference type="Proteomes" id="UP000028481">
    <property type="component" value="Chromosome"/>
</dbReference>
<evidence type="ECO:0000259" key="1">
    <source>
        <dbReference type="PROSITE" id="PS50076"/>
    </source>
</evidence>
<name>A0A075WSL9_9BACT</name>
<dbReference type="SUPFAM" id="SSF46565">
    <property type="entry name" value="Chaperone J-domain"/>
    <property type="match status" value="1"/>
</dbReference>
<evidence type="ECO:0000313" key="3">
    <source>
        <dbReference type="Proteomes" id="UP000028481"/>
    </source>
</evidence>
<dbReference type="PROSITE" id="PS50076">
    <property type="entry name" value="DNAJ_2"/>
    <property type="match status" value="1"/>
</dbReference>
<dbReference type="HOGENOM" id="CLU_177536_0_0_0"/>
<reference evidence="2 3" key="1">
    <citation type="journal article" date="2015" name="Genome Announc.">
        <title>Genome Sequence of a Sulfate-Reducing Thermophilic Bacterium, Thermodesulfobacterium commune DSM 2178T (Phylum Thermodesulfobacteria).</title>
        <authorList>
            <person name="Bhatnagar S."/>
            <person name="Badger J.H."/>
            <person name="Madupu R."/>
            <person name="Khouri H.M."/>
            <person name="O'Connor E.M."/>
            <person name="Robb F.T."/>
            <person name="Ward N.L."/>
            <person name="Eisen J.A."/>
        </authorList>
    </citation>
    <scope>NUCLEOTIDE SEQUENCE [LARGE SCALE GENOMIC DNA]</scope>
    <source>
        <strain evidence="2 3">DSM 2178</strain>
    </source>
</reference>
<dbReference type="RefSeq" id="WP_022855373.1">
    <property type="nucleotide sequence ID" value="NZ_CP008796.1"/>
</dbReference>
<proteinExistence type="predicted"/>
<dbReference type="Gene3D" id="1.10.287.110">
    <property type="entry name" value="DnaJ domain"/>
    <property type="match status" value="1"/>
</dbReference>
<dbReference type="KEGG" id="tcm:HL41_05580"/>
<dbReference type="PANTHER" id="PTHR24074">
    <property type="entry name" value="CO-CHAPERONE PROTEIN DJLA"/>
    <property type="match status" value="1"/>
</dbReference>
<keyword evidence="3" id="KW-1185">Reference proteome</keyword>
<dbReference type="PaxDb" id="289377-HL41_05580"/>
<dbReference type="eggNOG" id="COG2214">
    <property type="taxonomic scope" value="Bacteria"/>
</dbReference>
<protein>
    <submittedName>
        <fullName evidence="2">Molecular chaperone DnaJ</fullName>
    </submittedName>
</protein>
<dbReference type="OrthoDB" id="5244113at2"/>
<evidence type="ECO:0000313" key="2">
    <source>
        <dbReference type="EMBL" id="AIH04259.1"/>
    </source>
</evidence>
<dbReference type="SMART" id="SM00271">
    <property type="entry name" value="DnaJ"/>
    <property type="match status" value="1"/>
</dbReference>
<dbReference type="AlphaFoldDB" id="A0A075WSL9"/>
<feature type="domain" description="J" evidence="1">
    <location>
        <begin position="12"/>
        <end position="89"/>
    </location>
</feature>
<dbReference type="EMBL" id="CP008796">
    <property type="protein sequence ID" value="AIH04259.1"/>
    <property type="molecule type" value="Genomic_DNA"/>
</dbReference>
<organism evidence="2 3">
    <name type="scientific">Thermodesulfobacterium commune DSM 2178</name>
    <dbReference type="NCBI Taxonomy" id="289377"/>
    <lineage>
        <taxon>Bacteria</taxon>
        <taxon>Pseudomonadati</taxon>
        <taxon>Thermodesulfobacteriota</taxon>
        <taxon>Thermodesulfobacteria</taxon>
        <taxon>Thermodesulfobacteriales</taxon>
        <taxon>Thermodesulfobacteriaceae</taxon>
        <taxon>Thermodesulfobacterium</taxon>
    </lineage>
</organism>
<dbReference type="InterPro" id="IPR050817">
    <property type="entry name" value="DjlA_DnaK_co-chaperone"/>
</dbReference>
<dbReference type="Pfam" id="PF00226">
    <property type="entry name" value="DnaJ"/>
    <property type="match status" value="1"/>
</dbReference>
<dbReference type="STRING" id="289377.HL41_05580"/>
<accession>A0A075WSL9</accession>
<sequence length="98" mass="11666">MSRTKKWEKIEEARRILNLPKKTTRKEIKEAYHRLVKKHHPDVGGDNSTIKKINEAYALLMEYCDNYLINLEPNDNILNPEDWWFEHFGEDPIWGKGG</sequence>
<dbReference type="InterPro" id="IPR036869">
    <property type="entry name" value="J_dom_sf"/>
</dbReference>